<name>A0A402A4Z4_9CHLR</name>
<dbReference type="EMBL" id="BIFR01000001">
    <property type="protein sequence ID" value="GCE14170.1"/>
    <property type="molecule type" value="Genomic_DNA"/>
</dbReference>
<gene>
    <name evidence="1" type="ORF">KTT_40290</name>
    <name evidence="2" type="ORF">KTT_40830</name>
</gene>
<dbReference type="Proteomes" id="UP000287352">
    <property type="component" value="Unassembled WGS sequence"/>
</dbReference>
<dbReference type="EMBL" id="BIFR01000001">
    <property type="protein sequence ID" value="GCE14224.1"/>
    <property type="molecule type" value="Genomic_DNA"/>
</dbReference>
<protein>
    <submittedName>
        <fullName evidence="2">Uncharacterized protein</fullName>
    </submittedName>
</protein>
<dbReference type="RefSeq" id="WP_126581640.1">
    <property type="nucleotide sequence ID" value="NZ_BIFR01000001.1"/>
</dbReference>
<evidence type="ECO:0000313" key="3">
    <source>
        <dbReference type="Proteomes" id="UP000287352"/>
    </source>
</evidence>
<evidence type="ECO:0000313" key="1">
    <source>
        <dbReference type="EMBL" id="GCE14170.1"/>
    </source>
</evidence>
<reference evidence="2" key="2">
    <citation type="journal article" date="2019" name="Int. J. Syst. Evol. Microbiol.">
        <title>Tengunoibacter tsumagoiensis gen. nov., sp. nov., Dictyobacter kobayashii sp. nov., Dictyobacter alpinus sp. nov., and description of Dictyobacteraceae fam. nov. within the order Ktedonobacterales isolated from Tengu-no-mugimeshi, a soil-like granular mass of micro-organisms, and emended descriptions of the genera Ktedonobacter and Dictyobacter.</title>
        <authorList>
            <person name="Wang C."/>
            <person name="Zheng Y."/>
            <person name="Sakai Y."/>
            <person name="Toyoda A."/>
            <person name="Minakuchi Y."/>
            <person name="Abe K."/>
            <person name="Yokota A."/>
            <person name="Yabe S."/>
        </authorList>
    </citation>
    <scope>NUCLEOTIDE SEQUENCE</scope>
    <source>
        <strain evidence="2">Uno3</strain>
    </source>
</reference>
<reference evidence="3" key="1">
    <citation type="submission" date="2018-12" db="EMBL/GenBank/DDBJ databases">
        <title>Tengunoibacter tsumagoiensis gen. nov., sp. nov., Dictyobacter kobayashii sp. nov., D. alpinus sp. nov., and D. joshuensis sp. nov. and description of Dictyobacteraceae fam. nov. within the order Ktedonobacterales isolated from Tengu-no-mugimeshi.</title>
        <authorList>
            <person name="Wang C.M."/>
            <person name="Zheng Y."/>
            <person name="Sakai Y."/>
            <person name="Toyoda A."/>
            <person name="Minakuchi Y."/>
            <person name="Abe K."/>
            <person name="Yokota A."/>
            <person name="Yabe S."/>
        </authorList>
    </citation>
    <scope>NUCLEOTIDE SEQUENCE [LARGE SCALE GENOMIC DNA]</scope>
    <source>
        <strain evidence="3">Uno3</strain>
    </source>
</reference>
<comment type="caution">
    <text evidence="2">The sequence shown here is derived from an EMBL/GenBank/DDBJ whole genome shotgun (WGS) entry which is preliminary data.</text>
</comment>
<organism evidence="2 3">
    <name type="scientific">Tengunoibacter tsumagoiensis</name>
    <dbReference type="NCBI Taxonomy" id="2014871"/>
    <lineage>
        <taxon>Bacteria</taxon>
        <taxon>Bacillati</taxon>
        <taxon>Chloroflexota</taxon>
        <taxon>Ktedonobacteria</taxon>
        <taxon>Ktedonobacterales</taxon>
        <taxon>Dictyobacteraceae</taxon>
        <taxon>Tengunoibacter</taxon>
    </lineage>
</organism>
<accession>A0A402A4Z4</accession>
<keyword evidence="3" id="KW-1185">Reference proteome</keyword>
<proteinExistence type="predicted"/>
<evidence type="ECO:0000313" key="2">
    <source>
        <dbReference type="EMBL" id="GCE14224.1"/>
    </source>
</evidence>
<dbReference type="AlphaFoldDB" id="A0A402A4Z4"/>
<sequence length="75" mass="8459">MEDKDIIALATIAKRRGYGSIEAVTAYLEDLINRNEVYLSSRRQRRIHTGYDDSLSQDNAVLAMAIVLLESTQQS</sequence>